<dbReference type="Proteomes" id="UP000186698">
    <property type="component" value="Chromosome 9_10S"/>
</dbReference>
<sequence>MGRVEGFPVPELLALILALSWYFSLLPEQSDLLTMFLIITTFTGGSFIIVFTKKSGFTVAAFICAAAVTVLEMYIILWRKDSSYYPTIVLTALSSGTTVWIIGLRFKGKPSPNVLQEVKADGTKPRLSTDAKIGIFSRSSPEEYIWLINYLKESSSHTVVPFVITNTNNIKFREEVYRCNCAILYHSMRGGRINITDVMDSLYDDELEYLSSELGKQNVAVVVDDLDDGSSTVRNRILQSQPKIENLAWNIFLIDKQTKKNNSIIKKLINPINEMFMAGL</sequence>
<evidence type="ECO:0000313" key="4">
    <source>
        <dbReference type="RefSeq" id="NP_001088587.1"/>
    </source>
</evidence>
<dbReference type="Bgee" id="495470">
    <property type="expression patterns" value="Expressed in spleen and 15 other cell types or tissues"/>
</dbReference>
<evidence type="ECO:0000313" key="3">
    <source>
        <dbReference type="Proteomes" id="UP000186698"/>
    </source>
</evidence>
<proteinExistence type="evidence at transcript level"/>
<keyword evidence="1" id="KW-0812">Transmembrane</keyword>
<reference evidence="2" key="2">
    <citation type="submission" date="2004-10" db="EMBL/GenBank/DDBJ databases">
        <authorList>
            <consortium name="NIH - Xenopus Gene Collection (XGC) project"/>
        </authorList>
    </citation>
    <scope>NUCLEOTIDE SEQUENCE [LARGE SCALE MRNA]</scope>
    <source>
        <tissue evidence="2">Spleen</tissue>
    </source>
</reference>
<name>Q5U4L9_XENLA</name>
<feature type="transmembrane region" description="Helical" evidence="1">
    <location>
        <begin position="7"/>
        <end position="26"/>
    </location>
</feature>
<dbReference type="GeneID" id="495470"/>
<reference evidence="4" key="3">
    <citation type="submission" date="2025-04" db="UniProtKB">
        <authorList>
            <consortium name="RefSeq"/>
        </authorList>
    </citation>
    <scope>IDENTIFICATION</scope>
</reference>
<evidence type="ECO:0000313" key="2">
    <source>
        <dbReference type="EMBL" id="AAH85042.1"/>
    </source>
</evidence>
<dbReference type="EMBL" id="BC085042">
    <property type="protein sequence ID" value="AAH85042.1"/>
    <property type="molecule type" value="mRNA"/>
</dbReference>
<feature type="transmembrane region" description="Helical" evidence="1">
    <location>
        <begin position="59"/>
        <end position="78"/>
    </location>
</feature>
<protein>
    <submittedName>
        <fullName evidence="2">LOC495470 protein</fullName>
    </submittedName>
    <submittedName>
        <fullName evidence="4">Uncharacterized protein LOC495470</fullName>
    </submittedName>
</protein>
<reference evidence="4" key="1">
    <citation type="journal article" date="2002" name="Dev. Dyn.">
        <title>Genetic and genomic tools for Xenopus research: The NIH Xenopus initiative.</title>
        <authorList>
            <person name="Klein S.L."/>
            <person name="Strausberg R.L."/>
            <person name="Wagner L."/>
            <person name="Pontius J."/>
            <person name="Clifton S.W."/>
            <person name="Richardson P."/>
        </authorList>
    </citation>
    <scope>NUCLEOTIDE SEQUENCE</scope>
</reference>
<dbReference type="DNASU" id="495470"/>
<dbReference type="OrthoDB" id="9906453at2759"/>
<evidence type="ECO:0000256" key="1">
    <source>
        <dbReference type="SAM" id="Phobius"/>
    </source>
</evidence>
<gene>
    <name evidence="2 4" type="primary">LOC495470</name>
</gene>
<feature type="transmembrane region" description="Helical" evidence="1">
    <location>
        <begin position="84"/>
        <end position="104"/>
    </location>
</feature>
<dbReference type="RefSeq" id="NP_001088587.1">
    <property type="nucleotide sequence ID" value="NM_001095118.1"/>
</dbReference>
<dbReference type="KEGG" id="xla:495470"/>
<accession>Q5U4L9</accession>
<feature type="transmembrane region" description="Helical" evidence="1">
    <location>
        <begin position="32"/>
        <end position="52"/>
    </location>
</feature>
<keyword evidence="1" id="KW-1133">Transmembrane helix</keyword>
<dbReference type="AlphaFoldDB" id="Q5U4L9"/>
<organism evidence="2">
    <name type="scientific">Xenopus laevis</name>
    <name type="common">African clawed frog</name>
    <dbReference type="NCBI Taxonomy" id="8355"/>
    <lineage>
        <taxon>Eukaryota</taxon>
        <taxon>Metazoa</taxon>
        <taxon>Chordata</taxon>
        <taxon>Craniata</taxon>
        <taxon>Vertebrata</taxon>
        <taxon>Euteleostomi</taxon>
        <taxon>Amphibia</taxon>
        <taxon>Batrachia</taxon>
        <taxon>Anura</taxon>
        <taxon>Pipoidea</taxon>
        <taxon>Pipidae</taxon>
        <taxon>Xenopodinae</taxon>
        <taxon>Xenopus</taxon>
        <taxon>Xenopus</taxon>
    </lineage>
</organism>
<keyword evidence="3" id="KW-1185">Reference proteome</keyword>
<keyword evidence="1" id="KW-0472">Membrane</keyword>